<dbReference type="PANTHER" id="PTHR39624:SF2">
    <property type="entry name" value="OSMC-LIKE PROTEIN"/>
    <property type="match status" value="1"/>
</dbReference>
<proteinExistence type="predicted"/>
<dbReference type="RefSeq" id="WP_210224117.1">
    <property type="nucleotide sequence ID" value="NZ_CP072801.1"/>
</dbReference>
<dbReference type="EMBL" id="CP072801">
    <property type="protein sequence ID" value="QTR47882.1"/>
    <property type="molecule type" value="Genomic_DNA"/>
</dbReference>
<dbReference type="PANTHER" id="PTHR39624">
    <property type="entry name" value="PROTEIN INVOLVED IN RIMO-MEDIATED BETA-METHYLTHIOLATION OF RIBOSOMAL PROTEIN S12 YCAO"/>
    <property type="match status" value="1"/>
</dbReference>
<dbReference type="SUPFAM" id="SSF82784">
    <property type="entry name" value="OsmC-like"/>
    <property type="match status" value="1"/>
</dbReference>
<keyword evidence="2" id="KW-1185">Reference proteome</keyword>
<name>A0ABX7WXY9_9GAMM</name>
<protein>
    <submittedName>
        <fullName evidence="1">OsmC family protein</fullName>
    </submittedName>
</protein>
<reference evidence="1 2" key="1">
    <citation type="submission" date="2021-04" db="EMBL/GenBank/DDBJ databases">
        <title>Genomics, taxonomy and metabolism of representatives of sulfur bacteria of the genus Thiothrix: Thiothrix fructosivorans QT, Thiothrix unzii A1T and three new species, Thiothrix subterranea sp. nov., Thiothrix litoralis sp. nov. and 'Candidatus Thiothrix anitrata' sp. nov.</title>
        <authorList>
            <person name="Ravin N.V."/>
            <person name="Smolyakov D."/>
            <person name="Rudenko T.S."/>
            <person name="Mardanov A.V."/>
            <person name="Beletsky A.V."/>
            <person name="Markov N.D."/>
            <person name="Fomenkov A.I."/>
            <person name="Roberts R.J."/>
            <person name="Karnachuk O.V."/>
            <person name="Novikov A."/>
            <person name="Grabovich M.Y."/>
        </authorList>
    </citation>
    <scope>NUCLEOTIDE SEQUENCE [LARGE SCALE GENOMIC DNA]</scope>
    <source>
        <strain evidence="1 2">AS</strain>
    </source>
</reference>
<dbReference type="InterPro" id="IPR036102">
    <property type="entry name" value="OsmC/Ohrsf"/>
</dbReference>
<dbReference type="Gene3D" id="3.30.300.20">
    <property type="match status" value="1"/>
</dbReference>
<accession>A0ABX7WXY9</accession>
<evidence type="ECO:0000313" key="1">
    <source>
        <dbReference type="EMBL" id="QTR47882.1"/>
    </source>
</evidence>
<evidence type="ECO:0000313" key="2">
    <source>
        <dbReference type="Proteomes" id="UP000672039"/>
    </source>
</evidence>
<sequence length="139" mass="15574">MDPQPKDPHTVIVNLRDTEGTYTCDIKAGKHQMVADEPVPLGGDDLGAAPYQYLKAALGACTAMTLRMYAERKKWPVENVIVTLRHSRDAKKQSMFERDIQIVGELTDDQRERLLDIADRCPVHKTLSNGVTILSKLID</sequence>
<gene>
    <name evidence="1" type="ORF">J9253_08190</name>
</gene>
<dbReference type="Proteomes" id="UP000672039">
    <property type="component" value="Chromosome"/>
</dbReference>
<dbReference type="Pfam" id="PF02566">
    <property type="entry name" value="OsmC"/>
    <property type="match status" value="1"/>
</dbReference>
<dbReference type="InterPro" id="IPR015946">
    <property type="entry name" value="KH_dom-like_a/b"/>
</dbReference>
<organism evidence="1 2">
    <name type="scientific">Thiothrix litoralis</name>
    <dbReference type="NCBI Taxonomy" id="2891210"/>
    <lineage>
        <taxon>Bacteria</taxon>
        <taxon>Pseudomonadati</taxon>
        <taxon>Pseudomonadota</taxon>
        <taxon>Gammaproteobacteria</taxon>
        <taxon>Thiotrichales</taxon>
        <taxon>Thiotrichaceae</taxon>
        <taxon>Thiothrix</taxon>
    </lineage>
</organism>
<dbReference type="InterPro" id="IPR003718">
    <property type="entry name" value="OsmC/Ohr_fam"/>
</dbReference>